<gene>
    <name evidence="9" type="ORF">C823_04218</name>
</gene>
<dbReference type="Pfam" id="PF16875">
    <property type="entry name" value="Glyco_hydro_36N"/>
    <property type="match status" value="1"/>
</dbReference>
<dbReference type="PANTHER" id="PTHR43053">
    <property type="entry name" value="GLYCOSIDASE FAMILY 31"/>
    <property type="match status" value="1"/>
</dbReference>
<evidence type="ECO:0000256" key="1">
    <source>
        <dbReference type="ARBA" id="ARBA00001255"/>
    </source>
</evidence>
<dbReference type="FunFam" id="3.20.20.70:FF:000118">
    <property type="entry name" value="Alpha-galactosidase"/>
    <property type="match status" value="1"/>
</dbReference>
<dbReference type="Gene3D" id="3.20.20.70">
    <property type="entry name" value="Aldolase class I"/>
    <property type="match status" value="1"/>
</dbReference>
<reference evidence="9 10" key="1">
    <citation type="journal article" date="2014" name="Genome Announc.">
        <title>Draft genome sequences of the altered schaedler flora, a defined bacterial community from gnotobiotic mice.</title>
        <authorList>
            <person name="Wannemuehler M.J."/>
            <person name="Overstreet A.M."/>
            <person name="Ward D.V."/>
            <person name="Phillips G.J."/>
        </authorList>
    </citation>
    <scope>NUCLEOTIDE SEQUENCE [LARGE SCALE GENOMIC DNA]</scope>
    <source>
        <strain evidence="9 10">ASF492</strain>
    </source>
</reference>
<name>N2A7R7_9FIRM</name>
<keyword evidence="4 5" id="KW-0326">Glycosidase</keyword>
<dbReference type="GO" id="GO:0004557">
    <property type="term" value="F:alpha-galactosidase activity"/>
    <property type="evidence" value="ECO:0007669"/>
    <property type="project" value="UniProtKB-UniRule"/>
</dbReference>
<protein>
    <recommendedName>
        <fullName evidence="2 5">Alpha-galactosidase</fullName>
        <ecNumber evidence="2 5">3.2.1.22</ecNumber>
    </recommendedName>
</protein>
<evidence type="ECO:0000313" key="9">
    <source>
        <dbReference type="EMBL" id="EMZ22130.1"/>
    </source>
</evidence>
<comment type="catalytic activity">
    <reaction evidence="1 5">
        <text>Hydrolysis of terminal, non-reducing alpha-D-galactose residues in alpha-D-galactosides, including galactose oligosaccharides, galactomannans and galactolipids.</text>
        <dbReference type="EC" id="3.2.1.22"/>
    </reaction>
</comment>
<dbReference type="eggNOG" id="COG3345">
    <property type="taxonomic scope" value="Bacteria"/>
</dbReference>
<dbReference type="PROSITE" id="PS00512">
    <property type="entry name" value="ALPHA_GALACTOSIDASE"/>
    <property type="match status" value="1"/>
</dbReference>
<accession>N2A7R7</accession>
<evidence type="ECO:0000259" key="8">
    <source>
        <dbReference type="Pfam" id="PF16875"/>
    </source>
</evidence>
<evidence type="ECO:0000256" key="4">
    <source>
        <dbReference type="ARBA" id="ARBA00023295"/>
    </source>
</evidence>
<dbReference type="EMBL" id="AQFT01000124">
    <property type="protein sequence ID" value="EMZ22130.1"/>
    <property type="molecule type" value="Genomic_DNA"/>
</dbReference>
<dbReference type="InterPro" id="IPR038417">
    <property type="entry name" value="Alpga-gal_N_sf"/>
</dbReference>
<dbReference type="SUPFAM" id="SSF51445">
    <property type="entry name" value="(Trans)glycosidases"/>
    <property type="match status" value="1"/>
</dbReference>
<dbReference type="Pfam" id="PF02065">
    <property type="entry name" value="Melibiase"/>
    <property type="match status" value="1"/>
</dbReference>
<dbReference type="Proteomes" id="UP000012589">
    <property type="component" value="Unassembled WGS sequence"/>
</dbReference>
<dbReference type="InterPro" id="IPR031705">
    <property type="entry name" value="Glyco_hydro_36_C"/>
</dbReference>
<proteinExistence type="inferred from homology"/>
<sequence length="731" mass="84203">MKHITYDEKTRVFKLHTKNSVYQMQVRDYDTLAHLYYGADIGDSDASHRIISLDRGFSGNPYEAGDDRTFSLDVLPQEYSGYGNGDYRINAMEVTHEDGSDAIHLRYESYSMMEGKYSLQGLPCMFGNAEEAETLEIVLYDRITNLKVHLLYGVFYELDVITRAVRAENKGDKTVTIQRAMSMEMDFPNKHMDLIHFYGRHAMERLTERLPLYHGVQSVESKRGMSSHQHNPFVILCDRPASEKHGDCYGFALAYSGNFRCETEVDQMDQTRLVIGIHPYHFSYRLNTGDVFETPEVIMAYSAKGLSGLSHIYHDAYRSNLIRSKYVTAPRPILVNNWEATYFNFNEEKLFNIAKNAKEIGLDMFVLDDGWFGKRDTDYSGLGDWVVNESKIKGGLPQLVKRIKALGMKFGLWIEPEMVSEDSDLYRNRPDWILRIPQRNMTRSRHQLNLDITRREVRDYVMEQIFQVLDSCEADYVKWDMNRSVANVYSSVLPSERQGEVYHRYMLGVYEMMERLVTRYPNLLFENCAGGGGRFDAGMLYYSPQIWCSDNTDAIDRLKIQYGTSFGYPISAMGAHVSVCPNHQTGRTTPFETRAVVASAGTFGFELDLEHLSKEEKELARQQIVEYKKMEHLVQTGDYYRLSNPFHNDDYVLWQFVSKDKKETIVNGVQLRNEPNPHIHLIYPEGLMPQEHYKDTATGAVYTGAALMKAGIPLPVGEGDYQPIKFHFVMV</sequence>
<feature type="domain" description="Glycosyl hydrolase family 36 N-terminal" evidence="8">
    <location>
        <begin position="31"/>
        <end position="287"/>
    </location>
</feature>
<dbReference type="PANTHER" id="PTHR43053:SF3">
    <property type="entry name" value="ALPHA-GALACTOSIDASE C-RELATED"/>
    <property type="match status" value="1"/>
</dbReference>
<dbReference type="Pfam" id="PF16874">
    <property type="entry name" value="Glyco_hydro_36C"/>
    <property type="match status" value="1"/>
</dbReference>
<dbReference type="InterPro" id="IPR031704">
    <property type="entry name" value="Glyco_hydro_36_N"/>
</dbReference>
<dbReference type="STRING" id="1235802.C823_04218"/>
<keyword evidence="10" id="KW-1185">Reference proteome</keyword>
<evidence type="ECO:0000313" key="10">
    <source>
        <dbReference type="Proteomes" id="UP000012589"/>
    </source>
</evidence>
<evidence type="ECO:0000256" key="5">
    <source>
        <dbReference type="PIRNR" id="PIRNR005536"/>
    </source>
</evidence>
<feature type="active site" description="Nucleophile" evidence="6">
    <location>
        <position position="480"/>
    </location>
</feature>
<dbReference type="EC" id="3.2.1.22" evidence="2 5"/>
<organism evidence="9 10">
    <name type="scientific">Eubacterium plexicaudatum ASF492</name>
    <dbReference type="NCBI Taxonomy" id="1235802"/>
    <lineage>
        <taxon>Bacteria</taxon>
        <taxon>Bacillati</taxon>
        <taxon>Bacillota</taxon>
        <taxon>Clostridia</taxon>
        <taxon>Eubacteriales</taxon>
        <taxon>Eubacteriaceae</taxon>
        <taxon>Eubacterium</taxon>
    </lineage>
</organism>
<dbReference type="CDD" id="cd14791">
    <property type="entry name" value="GH36"/>
    <property type="match status" value="1"/>
</dbReference>
<dbReference type="PATRIC" id="fig|1235802.3.peg.4482"/>
<comment type="caution">
    <text evidence="9">The sequence shown here is derived from an EMBL/GenBank/DDBJ whole genome shotgun (WGS) entry which is preliminary data.</text>
</comment>
<keyword evidence="3 5" id="KW-0378">Hydrolase</keyword>
<dbReference type="OrthoDB" id="9758822at2"/>
<dbReference type="InterPro" id="IPR050985">
    <property type="entry name" value="Alpha-glycosidase_related"/>
</dbReference>
<dbReference type="HOGENOM" id="CLU_009640_2_1_9"/>
<evidence type="ECO:0000256" key="6">
    <source>
        <dbReference type="PIRSR" id="PIRSR005536-1"/>
    </source>
</evidence>
<comment type="similarity">
    <text evidence="5">Belongs to the glycosyl hydrolase.</text>
</comment>
<feature type="active site" description="Proton donor" evidence="6">
    <location>
        <position position="550"/>
    </location>
</feature>
<dbReference type="PIRSF" id="PIRSF005536">
    <property type="entry name" value="Agal"/>
    <property type="match status" value="1"/>
</dbReference>
<dbReference type="InterPro" id="IPR017853">
    <property type="entry name" value="GH"/>
</dbReference>
<evidence type="ECO:0000256" key="2">
    <source>
        <dbReference type="ARBA" id="ARBA00012755"/>
    </source>
</evidence>
<dbReference type="Gene3D" id="2.70.98.60">
    <property type="entry name" value="alpha-galactosidase from lactobacil brevis"/>
    <property type="match status" value="1"/>
</dbReference>
<dbReference type="InterPro" id="IPR002252">
    <property type="entry name" value="Glyco_hydro_36"/>
</dbReference>
<evidence type="ECO:0000256" key="3">
    <source>
        <dbReference type="ARBA" id="ARBA00022801"/>
    </source>
</evidence>
<evidence type="ECO:0000259" key="7">
    <source>
        <dbReference type="Pfam" id="PF16874"/>
    </source>
</evidence>
<dbReference type="PRINTS" id="PR00743">
    <property type="entry name" value="GLHYDRLASE36"/>
</dbReference>
<dbReference type="AlphaFoldDB" id="N2A7R7"/>
<dbReference type="InterPro" id="IPR013785">
    <property type="entry name" value="Aldolase_TIM"/>
</dbReference>
<dbReference type="InterPro" id="IPR013780">
    <property type="entry name" value="Glyco_hydro_b"/>
</dbReference>
<feature type="domain" description="Glycosyl hydrolase family 36 C-terminal" evidence="7">
    <location>
        <begin position="653"/>
        <end position="727"/>
    </location>
</feature>
<dbReference type="InterPro" id="IPR000111">
    <property type="entry name" value="Glyco_hydro_27/36_CS"/>
</dbReference>
<dbReference type="GO" id="GO:0016052">
    <property type="term" value="P:carbohydrate catabolic process"/>
    <property type="evidence" value="ECO:0007669"/>
    <property type="project" value="InterPro"/>
</dbReference>
<dbReference type="Gene3D" id="2.60.40.1180">
    <property type="entry name" value="Golgi alpha-mannosidase II"/>
    <property type="match status" value="1"/>
</dbReference>